<keyword evidence="4" id="KW-0949">S-adenosyl-L-methionine</keyword>
<dbReference type="EMBL" id="AZIL01000038">
    <property type="protein sequence ID" value="EWM30272.1"/>
    <property type="molecule type" value="Genomic_DNA"/>
</dbReference>
<dbReference type="NCBIfam" id="TIGR00006">
    <property type="entry name" value="16S rRNA (cytosine(1402)-N(4))-methyltransferase RsmH"/>
    <property type="match status" value="1"/>
</dbReference>
<dbReference type="InterPro" id="IPR002903">
    <property type="entry name" value="RsmH"/>
</dbReference>
<keyword evidence="3 6" id="KW-0808">Transferase</keyword>
<name>W7TVW0_9STRA</name>
<dbReference type="HAMAP" id="MF_01007">
    <property type="entry name" value="16SrRNA_methyltr_H"/>
    <property type="match status" value="1"/>
</dbReference>
<dbReference type="Gene3D" id="3.40.50.150">
    <property type="entry name" value="Vaccinia Virus protein VP39"/>
    <property type="match status" value="1"/>
</dbReference>
<evidence type="ECO:0000256" key="2">
    <source>
        <dbReference type="ARBA" id="ARBA00022603"/>
    </source>
</evidence>
<feature type="region of interest" description="Disordered" evidence="5">
    <location>
        <begin position="201"/>
        <end position="221"/>
    </location>
</feature>
<dbReference type="InterPro" id="IPR023397">
    <property type="entry name" value="SAM-dep_MeTrfase_MraW_recog"/>
</dbReference>
<dbReference type="OrthoDB" id="16290at2759"/>
<feature type="compositionally biased region" description="Basic and acidic residues" evidence="5">
    <location>
        <begin position="430"/>
        <end position="446"/>
    </location>
</feature>
<gene>
    <name evidence="6" type="ORF">Naga_100003g25</name>
</gene>
<dbReference type="SUPFAM" id="SSF53335">
    <property type="entry name" value="S-adenosyl-L-methionine-dependent methyltransferases"/>
    <property type="match status" value="1"/>
</dbReference>
<keyword evidence="7" id="KW-1185">Reference proteome</keyword>
<proteinExistence type="inferred from homology"/>
<dbReference type="GO" id="GO:0071424">
    <property type="term" value="F:rRNA (cytosine-N4-)-methyltransferase activity"/>
    <property type="evidence" value="ECO:0007669"/>
    <property type="project" value="TreeGrafter"/>
</dbReference>
<sequence>MGSCGQIGFLFSNTKLFASFSLCRPFSSRRRPRPCTSDPHVDKSDSIEVHTNENKIASPFSSEYHSPVMWREVLEHLVTDTRGLYLDCTLGGGGHSEAILTRLEEPGGKVIALDQDPDALDFAGKRLEQEVGRGRFKALRANFRAATDVLLSEGLITPEAAAGTEPGPFSGILLDLGVSSHQLDVAARGFSFRGDGPLDMRMQGPMKPPTSTSSSSPPSALSAGDIVNTWEVGALSKVLRAYGEEPRAYKIARAIESSRPLKSTTELREVVAKCAPYAERPKVLARVFQGLRIAVNGEVEALEAILTQSTRLVRRGGRLVVLSYHSLEDRPVKRFLRAGNKEGRVERDFYGHEVSTWRAVARTSIRPKEDEVSMNPRARSVSMRVGERTELGEAQVRARVDALPTVTYTKPRQIPHMEKSESTIVSNNGDEMKARQEAGDRGDERRGRGKKGNADSEDSENEDNSTQKTE</sequence>
<feature type="compositionally biased region" description="Low complexity" evidence="5">
    <location>
        <begin position="209"/>
        <end position="219"/>
    </location>
</feature>
<reference evidence="6 7" key="1">
    <citation type="journal article" date="2014" name="Mol. Plant">
        <title>Chromosome Scale Genome Assembly and Transcriptome Profiling of Nannochloropsis gaditana in Nitrogen Depletion.</title>
        <authorList>
            <person name="Corteggiani Carpinelli E."/>
            <person name="Telatin A."/>
            <person name="Vitulo N."/>
            <person name="Forcato C."/>
            <person name="D'Angelo M."/>
            <person name="Schiavon R."/>
            <person name="Vezzi A."/>
            <person name="Giacometti G.M."/>
            <person name="Morosinotto T."/>
            <person name="Valle G."/>
        </authorList>
    </citation>
    <scope>NUCLEOTIDE SEQUENCE [LARGE SCALE GENOMIC DNA]</scope>
    <source>
        <strain evidence="6 7">B-31</strain>
    </source>
</reference>
<dbReference type="AlphaFoldDB" id="W7TVW0"/>
<comment type="similarity">
    <text evidence="1">Belongs to the methyltransferase superfamily. RsmH family.</text>
</comment>
<organism evidence="6 7">
    <name type="scientific">Nannochloropsis gaditana</name>
    <dbReference type="NCBI Taxonomy" id="72520"/>
    <lineage>
        <taxon>Eukaryota</taxon>
        <taxon>Sar</taxon>
        <taxon>Stramenopiles</taxon>
        <taxon>Ochrophyta</taxon>
        <taxon>Eustigmatophyceae</taxon>
        <taxon>Eustigmatales</taxon>
        <taxon>Monodopsidaceae</taxon>
        <taxon>Nannochloropsis</taxon>
    </lineage>
</organism>
<evidence type="ECO:0000313" key="7">
    <source>
        <dbReference type="Proteomes" id="UP000019335"/>
    </source>
</evidence>
<feature type="region of interest" description="Disordered" evidence="5">
    <location>
        <begin position="408"/>
        <end position="470"/>
    </location>
</feature>
<evidence type="ECO:0000256" key="3">
    <source>
        <dbReference type="ARBA" id="ARBA00022679"/>
    </source>
</evidence>
<comment type="caution">
    <text evidence="6">The sequence shown here is derived from an EMBL/GenBank/DDBJ whole genome shotgun (WGS) entry which is preliminary data.</text>
</comment>
<dbReference type="Proteomes" id="UP000019335">
    <property type="component" value="Chromosome 1"/>
</dbReference>
<keyword evidence="2 6" id="KW-0489">Methyltransferase</keyword>
<accession>W7TVW0</accession>
<evidence type="ECO:0000256" key="5">
    <source>
        <dbReference type="SAM" id="MobiDB-lite"/>
    </source>
</evidence>
<evidence type="ECO:0000256" key="4">
    <source>
        <dbReference type="ARBA" id="ARBA00022691"/>
    </source>
</evidence>
<dbReference type="Gene3D" id="1.10.150.170">
    <property type="entry name" value="Putative methyltransferase TM0872, insert domain"/>
    <property type="match status" value="1"/>
</dbReference>
<dbReference type="PANTHER" id="PTHR11265:SF0">
    <property type="entry name" value="12S RRNA N4-METHYLCYTIDINE METHYLTRANSFERASE"/>
    <property type="match status" value="1"/>
</dbReference>
<dbReference type="Pfam" id="PF01795">
    <property type="entry name" value="Methyltransf_5"/>
    <property type="match status" value="1"/>
</dbReference>
<dbReference type="PANTHER" id="PTHR11265">
    <property type="entry name" value="S-ADENOSYL-METHYLTRANSFERASE MRAW"/>
    <property type="match status" value="1"/>
</dbReference>
<protein>
    <submittedName>
        <fullName evidence="6">S-adenosyl-methyltransferase</fullName>
    </submittedName>
</protein>
<dbReference type="SUPFAM" id="SSF81799">
    <property type="entry name" value="Putative methyltransferase TM0872, insert domain"/>
    <property type="match status" value="1"/>
</dbReference>
<evidence type="ECO:0000256" key="1">
    <source>
        <dbReference type="ARBA" id="ARBA00010396"/>
    </source>
</evidence>
<evidence type="ECO:0000313" key="6">
    <source>
        <dbReference type="EMBL" id="EWM30272.1"/>
    </source>
</evidence>
<dbReference type="InterPro" id="IPR029063">
    <property type="entry name" value="SAM-dependent_MTases_sf"/>
</dbReference>
<dbReference type="GO" id="GO:0070475">
    <property type="term" value="P:rRNA base methylation"/>
    <property type="evidence" value="ECO:0007669"/>
    <property type="project" value="TreeGrafter"/>
</dbReference>